<dbReference type="RefSeq" id="WP_112769453.1">
    <property type="nucleotide sequence ID" value="NZ_CP063191.1"/>
</dbReference>
<feature type="domain" description="Mur ligase N-terminal catalytic" evidence="16">
    <location>
        <begin position="21"/>
        <end position="123"/>
    </location>
</feature>
<comment type="function">
    <text evidence="14">Cell wall formation.</text>
</comment>
<dbReference type="GO" id="GO:0051301">
    <property type="term" value="P:cell division"/>
    <property type="evidence" value="ECO:0007669"/>
    <property type="project" value="UniProtKB-KW"/>
</dbReference>
<gene>
    <name evidence="14" type="primary">murC</name>
    <name evidence="19" type="ORF">CWC39_05170</name>
</gene>
<dbReference type="InterPro" id="IPR036565">
    <property type="entry name" value="Mur-like_cat_sf"/>
</dbReference>
<keyword evidence="11 14" id="KW-0131">Cell cycle</keyword>
<feature type="region of interest" description="Disordered" evidence="15">
    <location>
        <begin position="522"/>
        <end position="556"/>
    </location>
</feature>
<evidence type="ECO:0000256" key="4">
    <source>
        <dbReference type="ARBA" id="ARBA00022490"/>
    </source>
</evidence>
<feature type="domain" description="Mur ligase central" evidence="18">
    <location>
        <begin position="129"/>
        <end position="245"/>
    </location>
</feature>
<evidence type="ECO:0000259" key="18">
    <source>
        <dbReference type="Pfam" id="PF08245"/>
    </source>
</evidence>
<dbReference type="PANTHER" id="PTHR43445:SF3">
    <property type="entry name" value="UDP-N-ACETYLMURAMATE--L-ALANINE LIGASE"/>
    <property type="match status" value="1"/>
</dbReference>
<dbReference type="EC" id="6.3.2.8" evidence="3 14"/>
<comment type="catalytic activity">
    <reaction evidence="13 14">
        <text>UDP-N-acetyl-alpha-D-muramate + L-alanine + ATP = UDP-N-acetyl-alpha-D-muramoyl-L-alanine + ADP + phosphate + H(+)</text>
        <dbReference type="Rhea" id="RHEA:23372"/>
        <dbReference type="ChEBI" id="CHEBI:15378"/>
        <dbReference type="ChEBI" id="CHEBI:30616"/>
        <dbReference type="ChEBI" id="CHEBI:43474"/>
        <dbReference type="ChEBI" id="CHEBI:57972"/>
        <dbReference type="ChEBI" id="CHEBI:70757"/>
        <dbReference type="ChEBI" id="CHEBI:83898"/>
        <dbReference type="ChEBI" id="CHEBI:456216"/>
        <dbReference type="EC" id="6.3.2.8"/>
    </reaction>
</comment>
<organism evidence="19 20">
    <name type="scientific">Corynebacterium heidelbergense</name>
    <dbReference type="NCBI Taxonomy" id="2055947"/>
    <lineage>
        <taxon>Bacteria</taxon>
        <taxon>Bacillati</taxon>
        <taxon>Actinomycetota</taxon>
        <taxon>Actinomycetes</taxon>
        <taxon>Mycobacteriales</taxon>
        <taxon>Corynebacteriaceae</taxon>
        <taxon>Corynebacterium</taxon>
    </lineage>
</organism>
<evidence type="ECO:0000313" key="20">
    <source>
        <dbReference type="Proteomes" id="UP000251047"/>
    </source>
</evidence>
<dbReference type="GO" id="GO:0008763">
    <property type="term" value="F:UDP-N-acetylmuramate-L-alanine ligase activity"/>
    <property type="evidence" value="ECO:0007669"/>
    <property type="project" value="UniProtKB-UniRule"/>
</dbReference>
<keyword evidence="7 14" id="KW-0547">Nucleotide-binding</keyword>
<dbReference type="Pfam" id="PF02875">
    <property type="entry name" value="Mur_ligase_C"/>
    <property type="match status" value="1"/>
</dbReference>
<dbReference type="InterPro" id="IPR036615">
    <property type="entry name" value="Mur_ligase_C_dom_sf"/>
</dbReference>
<dbReference type="Gene3D" id="3.40.50.720">
    <property type="entry name" value="NAD(P)-binding Rossmann-like Domain"/>
    <property type="match status" value="1"/>
</dbReference>
<dbReference type="UniPathway" id="UPA00219"/>
<feature type="domain" description="Mur ligase C-terminal" evidence="17">
    <location>
        <begin position="377"/>
        <end position="507"/>
    </location>
</feature>
<dbReference type="AlphaFoldDB" id="A0A364VBS9"/>
<evidence type="ECO:0000256" key="13">
    <source>
        <dbReference type="ARBA" id="ARBA00047833"/>
    </source>
</evidence>
<evidence type="ECO:0000256" key="10">
    <source>
        <dbReference type="ARBA" id="ARBA00022984"/>
    </source>
</evidence>
<dbReference type="EMBL" id="PHQP01000030">
    <property type="protein sequence ID" value="RAV34074.1"/>
    <property type="molecule type" value="Genomic_DNA"/>
</dbReference>
<comment type="subcellular location">
    <subcellularLocation>
        <location evidence="1 14">Cytoplasm</location>
    </subcellularLocation>
</comment>
<dbReference type="InterPro" id="IPR013221">
    <property type="entry name" value="Mur_ligase_cen"/>
</dbReference>
<evidence type="ECO:0000256" key="12">
    <source>
        <dbReference type="ARBA" id="ARBA00023316"/>
    </source>
</evidence>
<evidence type="ECO:0000256" key="6">
    <source>
        <dbReference type="ARBA" id="ARBA00022618"/>
    </source>
</evidence>
<evidence type="ECO:0000256" key="9">
    <source>
        <dbReference type="ARBA" id="ARBA00022960"/>
    </source>
</evidence>
<comment type="caution">
    <text evidence="19">The sequence shown here is derived from an EMBL/GenBank/DDBJ whole genome shotgun (WGS) entry which is preliminary data.</text>
</comment>
<keyword evidence="9 14" id="KW-0133">Cell shape</keyword>
<feature type="compositionally biased region" description="Low complexity" evidence="15">
    <location>
        <begin position="527"/>
        <end position="549"/>
    </location>
</feature>
<name>A0A364VBS9_9CORY</name>
<dbReference type="PANTHER" id="PTHR43445">
    <property type="entry name" value="UDP-N-ACETYLMURAMATE--L-ALANINE LIGASE-RELATED"/>
    <property type="match status" value="1"/>
</dbReference>
<dbReference type="GO" id="GO:0009252">
    <property type="term" value="P:peptidoglycan biosynthetic process"/>
    <property type="evidence" value="ECO:0007669"/>
    <property type="project" value="UniProtKB-UniRule"/>
</dbReference>
<dbReference type="SUPFAM" id="SSF53244">
    <property type="entry name" value="MurD-like peptide ligases, peptide-binding domain"/>
    <property type="match status" value="1"/>
</dbReference>
<evidence type="ECO:0000313" key="19">
    <source>
        <dbReference type="EMBL" id="RAV34074.1"/>
    </source>
</evidence>
<keyword evidence="6 14" id="KW-0132">Cell division</keyword>
<comment type="pathway">
    <text evidence="2 14">Cell wall biogenesis; peptidoglycan biosynthesis.</text>
</comment>
<evidence type="ECO:0000259" key="17">
    <source>
        <dbReference type="Pfam" id="PF02875"/>
    </source>
</evidence>
<dbReference type="Gene3D" id="3.90.190.20">
    <property type="entry name" value="Mur ligase, C-terminal domain"/>
    <property type="match status" value="1"/>
</dbReference>
<keyword evidence="8 14" id="KW-0067">ATP-binding</keyword>
<evidence type="ECO:0000256" key="5">
    <source>
        <dbReference type="ARBA" id="ARBA00022598"/>
    </source>
</evidence>
<dbReference type="GO" id="GO:0071555">
    <property type="term" value="P:cell wall organization"/>
    <property type="evidence" value="ECO:0007669"/>
    <property type="project" value="UniProtKB-KW"/>
</dbReference>
<dbReference type="Gene3D" id="3.40.1190.10">
    <property type="entry name" value="Mur-like, catalytic domain"/>
    <property type="match status" value="1"/>
</dbReference>
<dbReference type="GO" id="GO:0008360">
    <property type="term" value="P:regulation of cell shape"/>
    <property type="evidence" value="ECO:0007669"/>
    <property type="project" value="UniProtKB-KW"/>
</dbReference>
<dbReference type="SUPFAM" id="SSF51984">
    <property type="entry name" value="MurCD N-terminal domain"/>
    <property type="match status" value="1"/>
</dbReference>
<dbReference type="Pfam" id="PF08245">
    <property type="entry name" value="Mur_ligase_M"/>
    <property type="match status" value="1"/>
</dbReference>
<dbReference type="SUPFAM" id="SSF53623">
    <property type="entry name" value="MurD-like peptide ligases, catalytic domain"/>
    <property type="match status" value="1"/>
</dbReference>
<dbReference type="OrthoDB" id="9804126at2"/>
<keyword evidence="4 14" id="KW-0963">Cytoplasm</keyword>
<feature type="binding site" evidence="14">
    <location>
        <begin position="130"/>
        <end position="136"/>
    </location>
    <ligand>
        <name>ATP</name>
        <dbReference type="ChEBI" id="CHEBI:30616"/>
    </ligand>
</feature>
<reference evidence="19 20" key="1">
    <citation type="journal article" date="2018" name="Syst. Appl. Microbiol.">
        <title>Corynebacterium heidelbergense sp. nov., isolated from the preen glands of Egyptian geese (Alopochen aegyptiacus).</title>
        <authorList>
            <person name="Braun M.S."/>
            <person name="Wang E."/>
            <person name="Zimmermann S."/>
            <person name="Wink M."/>
        </authorList>
    </citation>
    <scope>NUCLEOTIDE SEQUENCE [LARGE SCALE GENOMIC DNA]</scope>
    <source>
        <strain evidence="19 20">DSM 104638</strain>
    </source>
</reference>
<dbReference type="InterPro" id="IPR005758">
    <property type="entry name" value="UDP-N-AcMur_Ala_ligase_MurC"/>
</dbReference>
<evidence type="ECO:0000256" key="14">
    <source>
        <dbReference type="HAMAP-Rule" id="MF_00046"/>
    </source>
</evidence>
<proteinExistence type="inferred from homology"/>
<protein>
    <recommendedName>
        <fullName evidence="3 14">UDP-N-acetylmuramate--L-alanine ligase</fullName>
        <ecNumber evidence="3 14">6.3.2.8</ecNumber>
    </recommendedName>
    <alternativeName>
        <fullName evidence="14">UDP-N-acetylmuramoyl-L-alanine synthetase</fullName>
    </alternativeName>
</protein>
<keyword evidence="12 14" id="KW-0961">Cell wall biogenesis/degradation</keyword>
<accession>A0A364VBS9</accession>
<evidence type="ECO:0000256" key="3">
    <source>
        <dbReference type="ARBA" id="ARBA00012211"/>
    </source>
</evidence>
<dbReference type="GO" id="GO:0005737">
    <property type="term" value="C:cytoplasm"/>
    <property type="evidence" value="ECO:0007669"/>
    <property type="project" value="UniProtKB-SubCell"/>
</dbReference>
<evidence type="ECO:0000256" key="7">
    <source>
        <dbReference type="ARBA" id="ARBA00022741"/>
    </source>
</evidence>
<evidence type="ECO:0000256" key="1">
    <source>
        <dbReference type="ARBA" id="ARBA00004496"/>
    </source>
</evidence>
<keyword evidence="10 14" id="KW-0573">Peptidoglycan synthesis</keyword>
<evidence type="ECO:0000256" key="15">
    <source>
        <dbReference type="SAM" id="MobiDB-lite"/>
    </source>
</evidence>
<dbReference type="Pfam" id="PF01225">
    <property type="entry name" value="Mur_ligase"/>
    <property type="match status" value="1"/>
</dbReference>
<dbReference type="InterPro" id="IPR050061">
    <property type="entry name" value="MurCDEF_pg_biosynth"/>
</dbReference>
<dbReference type="InterPro" id="IPR004101">
    <property type="entry name" value="Mur_ligase_C"/>
</dbReference>
<dbReference type="GO" id="GO:0005524">
    <property type="term" value="F:ATP binding"/>
    <property type="evidence" value="ECO:0007669"/>
    <property type="project" value="UniProtKB-UniRule"/>
</dbReference>
<evidence type="ECO:0000259" key="16">
    <source>
        <dbReference type="Pfam" id="PF01225"/>
    </source>
</evidence>
<comment type="similarity">
    <text evidence="14">Belongs to the MurCDEF family.</text>
</comment>
<sequence length="556" mass="57637">MSSQTPSPSNPAPVEADLTRVHMVGIGGAGMSGIARILLARGYAVSGSDMKDSRSILALRAAGAVVGIGHDEANLTLDGELPTVVVTSFAAIPQDNPELAAARQRGIPVVRRSDVLAMLLRSRRSFLLAGTHGKTSTTSMAVAALQQAGQDPSFAIGGQLNRAGTNAHHGTGDIFVAEADESDGSFLSYEPEVAVVTNIEPDHLDYFRTAEAYVDVFRAFAGRVQSGGALLLCLEDAGSAALAEALVRDGFPGPQEGRRVLGYGSVEAVRAHPEVPVIAAVQDISVTPTGTLSHVTFYDPSGATRGGDVEAAVGEEAAGTRASGEAAAGTHTVALEVRIPGDHMVLNAVAAVAGSYVLGADIERAVAGVSAFDGVRRRFESHGSVAGVEVYDDYAHHPTEVEAVLTAARQRQGAGGGGRVLAVFQPHLYSRTMTFAEEFARALSLADQVFLLDIFGAREQPVEGVDSRIIGFNLNVPWEFVPEFVALPGRVGQHARPGDLVLTLGAGTVTMLADEIIRELAERAADPSAGEESAGAPSAGEESPGAAAEAPEESTR</sequence>
<keyword evidence="5 14" id="KW-0436">Ligase</keyword>
<evidence type="ECO:0000256" key="8">
    <source>
        <dbReference type="ARBA" id="ARBA00022840"/>
    </source>
</evidence>
<evidence type="ECO:0000256" key="11">
    <source>
        <dbReference type="ARBA" id="ARBA00023306"/>
    </source>
</evidence>
<dbReference type="InterPro" id="IPR000713">
    <property type="entry name" value="Mur_ligase_N"/>
</dbReference>
<dbReference type="HAMAP" id="MF_00046">
    <property type="entry name" value="MurC"/>
    <property type="match status" value="1"/>
</dbReference>
<evidence type="ECO:0000256" key="2">
    <source>
        <dbReference type="ARBA" id="ARBA00004752"/>
    </source>
</evidence>
<dbReference type="Proteomes" id="UP000251047">
    <property type="component" value="Unassembled WGS sequence"/>
</dbReference>